<evidence type="ECO:0000313" key="2">
    <source>
        <dbReference type="EMBL" id="KNC26964.1"/>
    </source>
</evidence>
<dbReference type="EMBL" id="JRES01000943">
    <property type="protein sequence ID" value="KNC26964.1"/>
    <property type="molecule type" value="Genomic_DNA"/>
</dbReference>
<accession>A0A0L0C6B7</accession>
<organism evidence="2 3">
    <name type="scientific">Lucilia cuprina</name>
    <name type="common">Green bottle fly</name>
    <name type="synonym">Australian sheep blowfly</name>
    <dbReference type="NCBI Taxonomy" id="7375"/>
    <lineage>
        <taxon>Eukaryota</taxon>
        <taxon>Metazoa</taxon>
        <taxon>Ecdysozoa</taxon>
        <taxon>Arthropoda</taxon>
        <taxon>Hexapoda</taxon>
        <taxon>Insecta</taxon>
        <taxon>Pterygota</taxon>
        <taxon>Neoptera</taxon>
        <taxon>Endopterygota</taxon>
        <taxon>Diptera</taxon>
        <taxon>Brachycera</taxon>
        <taxon>Muscomorpha</taxon>
        <taxon>Oestroidea</taxon>
        <taxon>Calliphoridae</taxon>
        <taxon>Luciliinae</taxon>
        <taxon>Lucilia</taxon>
    </lineage>
</organism>
<feature type="region of interest" description="Disordered" evidence="1">
    <location>
        <begin position="29"/>
        <end position="75"/>
    </location>
</feature>
<reference evidence="2 3" key="1">
    <citation type="journal article" date="2015" name="Nat. Commun.">
        <title>Lucilia cuprina genome unlocks parasitic fly biology to underpin future interventions.</title>
        <authorList>
            <person name="Anstead C.A."/>
            <person name="Korhonen P.K."/>
            <person name="Young N.D."/>
            <person name="Hall R.S."/>
            <person name="Jex A.R."/>
            <person name="Murali S.C."/>
            <person name="Hughes D.S."/>
            <person name="Lee S.F."/>
            <person name="Perry T."/>
            <person name="Stroehlein A.J."/>
            <person name="Ansell B.R."/>
            <person name="Breugelmans B."/>
            <person name="Hofmann A."/>
            <person name="Qu J."/>
            <person name="Dugan S."/>
            <person name="Lee S.L."/>
            <person name="Chao H."/>
            <person name="Dinh H."/>
            <person name="Han Y."/>
            <person name="Doddapaneni H.V."/>
            <person name="Worley K.C."/>
            <person name="Muzny D.M."/>
            <person name="Ioannidis P."/>
            <person name="Waterhouse R.M."/>
            <person name="Zdobnov E.M."/>
            <person name="James P.J."/>
            <person name="Bagnall N.H."/>
            <person name="Kotze A.C."/>
            <person name="Gibbs R.A."/>
            <person name="Richards S."/>
            <person name="Batterham P."/>
            <person name="Gasser R.B."/>
        </authorList>
    </citation>
    <scope>NUCLEOTIDE SEQUENCE [LARGE SCALE GENOMIC DNA]</scope>
    <source>
        <strain evidence="2 3">LS</strain>
        <tissue evidence="2">Full body</tissue>
    </source>
</reference>
<dbReference type="Proteomes" id="UP000037069">
    <property type="component" value="Unassembled WGS sequence"/>
</dbReference>
<feature type="compositionally biased region" description="Low complexity" evidence="1">
    <location>
        <begin position="133"/>
        <end position="143"/>
    </location>
</feature>
<protein>
    <submittedName>
        <fullName evidence="2">Uncharacterized protein</fullName>
    </submittedName>
</protein>
<evidence type="ECO:0000256" key="1">
    <source>
        <dbReference type="SAM" id="MobiDB-lite"/>
    </source>
</evidence>
<name>A0A0L0C6B7_LUCCU</name>
<feature type="compositionally biased region" description="Low complexity" evidence="1">
    <location>
        <begin position="37"/>
        <end position="50"/>
    </location>
</feature>
<sequence length="214" mass="24947">MKFYCSYNNYNGRNCKEIYKNNIQISQQNKCNTSRRQQQPFPQQQPNFHQHQQDKQNYQSTTFHKNNSPSFSIPKPRYKQHKELIYTSSSISNASSTDDEYYRQRQKYNLAKQTYEKAKISKSQLGSRKSLDSHSSTSDYQSSAFETAEELYRDIKGNYKQEDQKAKAQYKVAKPGGIRNYTPKILSEVSLSTSAPEANGFSKQKSKVKDDPWI</sequence>
<proteinExistence type="predicted"/>
<keyword evidence="3" id="KW-1185">Reference proteome</keyword>
<feature type="region of interest" description="Disordered" evidence="1">
    <location>
        <begin position="117"/>
        <end position="143"/>
    </location>
</feature>
<gene>
    <name evidence="2" type="ORF">FF38_09260</name>
</gene>
<feature type="compositionally biased region" description="Polar residues" evidence="1">
    <location>
        <begin position="55"/>
        <end position="71"/>
    </location>
</feature>
<feature type="region of interest" description="Disordered" evidence="1">
    <location>
        <begin position="192"/>
        <end position="214"/>
    </location>
</feature>
<comment type="caution">
    <text evidence="2">The sequence shown here is derived from an EMBL/GenBank/DDBJ whole genome shotgun (WGS) entry which is preliminary data.</text>
</comment>
<dbReference type="AlphaFoldDB" id="A0A0L0C6B7"/>
<evidence type="ECO:0000313" key="3">
    <source>
        <dbReference type="Proteomes" id="UP000037069"/>
    </source>
</evidence>